<dbReference type="EMBL" id="JBFWIC010000007">
    <property type="protein sequence ID" value="MEZ0474403.1"/>
    <property type="molecule type" value="Genomic_DNA"/>
</dbReference>
<reference evidence="2 3" key="1">
    <citation type="submission" date="2024-07" db="EMBL/GenBank/DDBJ databases">
        <title>Luteimonas salilacus sp. nov., isolated from the shore soil of Salt Lake in Tibet of China.</title>
        <authorList>
            <person name="Zhang X."/>
            <person name="Li A."/>
        </authorList>
    </citation>
    <scope>NUCLEOTIDE SEQUENCE [LARGE SCALE GENOMIC DNA]</scope>
    <source>
        <strain evidence="2 3">B3-2-R+30</strain>
    </source>
</reference>
<evidence type="ECO:0000313" key="2">
    <source>
        <dbReference type="EMBL" id="MEZ0474403.1"/>
    </source>
</evidence>
<keyword evidence="3" id="KW-1185">Reference proteome</keyword>
<feature type="compositionally biased region" description="Basic and acidic residues" evidence="1">
    <location>
        <begin position="37"/>
        <end position="46"/>
    </location>
</feature>
<proteinExistence type="predicted"/>
<dbReference type="RefSeq" id="WP_370563562.1">
    <property type="nucleotide sequence ID" value="NZ_JBFWIB010000004.1"/>
</dbReference>
<organism evidence="2 3">
    <name type="scientific">Luteimonas salinilitoris</name>
    <dbReference type="NCBI Taxonomy" id="3237697"/>
    <lineage>
        <taxon>Bacteria</taxon>
        <taxon>Pseudomonadati</taxon>
        <taxon>Pseudomonadota</taxon>
        <taxon>Gammaproteobacteria</taxon>
        <taxon>Lysobacterales</taxon>
        <taxon>Lysobacteraceae</taxon>
        <taxon>Luteimonas</taxon>
    </lineage>
</organism>
<sequence>MNRNDNKRPQKTTQGNPGTPAGKKTAPKTGQQSGQQPDRKQQKTAR</sequence>
<gene>
    <name evidence="2" type="ORF">AB6713_07205</name>
</gene>
<accession>A0ABV4HNT8</accession>
<dbReference type="Proteomes" id="UP001566331">
    <property type="component" value="Unassembled WGS sequence"/>
</dbReference>
<evidence type="ECO:0000256" key="1">
    <source>
        <dbReference type="SAM" id="MobiDB-lite"/>
    </source>
</evidence>
<name>A0ABV4HNT8_9GAMM</name>
<protein>
    <submittedName>
        <fullName evidence="2">Uncharacterized protein</fullName>
    </submittedName>
</protein>
<comment type="caution">
    <text evidence="2">The sequence shown here is derived from an EMBL/GenBank/DDBJ whole genome shotgun (WGS) entry which is preliminary data.</text>
</comment>
<feature type="region of interest" description="Disordered" evidence="1">
    <location>
        <begin position="1"/>
        <end position="46"/>
    </location>
</feature>
<evidence type="ECO:0000313" key="3">
    <source>
        <dbReference type="Proteomes" id="UP001566331"/>
    </source>
</evidence>